<dbReference type="PANTHER" id="PTHR44998">
    <property type="match status" value="1"/>
</dbReference>
<name>A0AAN2C878_UNVUL</name>
<gene>
    <name evidence="2" type="ORF">WPS_06010</name>
</gene>
<dbReference type="AlphaFoldDB" id="A0AAN2C878"/>
<dbReference type="SMART" id="SM00028">
    <property type="entry name" value="TPR"/>
    <property type="match status" value="3"/>
</dbReference>
<sequence length="192" mass="20998">MGAHLDQPALDGAADDREADHGGEHLREERDQVDVQDSHVALFDRLRGLLPGREAGPLDLGTRLIQRDRLDEAAAAFAEALAAAERPSDVARARNKLAIVAIRRGDRETAIAELIAAAEADPRSPAAITTLGNLLLEDGAIDEAIIHYEYAIMVDVDYAPAYHNFGVALHRSGRKREAVRMLRKATRLEGRR</sequence>
<dbReference type="EMBL" id="AP025523">
    <property type="protein sequence ID" value="BDE05325.1"/>
    <property type="molecule type" value="Genomic_DNA"/>
</dbReference>
<dbReference type="PROSITE" id="PS50293">
    <property type="entry name" value="TPR_REGION"/>
    <property type="match status" value="1"/>
</dbReference>
<dbReference type="Gene3D" id="1.25.40.10">
    <property type="entry name" value="Tetratricopeptide repeat domain"/>
    <property type="match status" value="1"/>
</dbReference>
<evidence type="ECO:0000313" key="2">
    <source>
        <dbReference type="EMBL" id="BDE05325.1"/>
    </source>
</evidence>
<dbReference type="Pfam" id="PF13181">
    <property type="entry name" value="TPR_8"/>
    <property type="match status" value="1"/>
</dbReference>
<protein>
    <recommendedName>
        <fullName evidence="4">Tetratricopeptide repeat protein</fullName>
    </recommendedName>
</protein>
<dbReference type="KEGG" id="vab:WPS_06010"/>
<accession>A0AAN2C878</accession>
<evidence type="ECO:0000256" key="1">
    <source>
        <dbReference type="SAM" id="MobiDB-lite"/>
    </source>
</evidence>
<dbReference type="InterPro" id="IPR019734">
    <property type="entry name" value="TPR_rpt"/>
</dbReference>
<organism evidence="2 3">
    <name type="scientific">Vulcanimicrobium alpinum</name>
    <dbReference type="NCBI Taxonomy" id="3016050"/>
    <lineage>
        <taxon>Bacteria</taxon>
        <taxon>Bacillati</taxon>
        <taxon>Vulcanimicrobiota</taxon>
        <taxon>Vulcanimicrobiia</taxon>
        <taxon>Vulcanimicrobiales</taxon>
        <taxon>Vulcanimicrobiaceae</taxon>
        <taxon>Vulcanimicrobium</taxon>
    </lineage>
</organism>
<proteinExistence type="predicted"/>
<evidence type="ECO:0008006" key="4">
    <source>
        <dbReference type="Google" id="ProtNLM"/>
    </source>
</evidence>
<dbReference type="Pfam" id="PF13432">
    <property type="entry name" value="TPR_16"/>
    <property type="match status" value="1"/>
</dbReference>
<dbReference type="InterPro" id="IPR011990">
    <property type="entry name" value="TPR-like_helical_dom_sf"/>
</dbReference>
<reference evidence="2 3" key="1">
    <citation type="journal article" date="2022" name="ISME Commun">
        <title>Vulcanimicrobium alpinus gen. nov. sp. nov., the first cultivated representative of the candidate phylum 'Eremiobacterota', is a metabolically versatile aerobic anoxygenic phototroph.</title>
        <authorList>
            <person name="Yabe S."/>
            <person name="Muto K."/>
            <person name="Abe K."/>
            <person name="Yokota A."/>
            <person name="Staudigel H."/>
            <person name="Tebo B.M."/>
        </authorList>
    </citation>
    <scope>NUCLEOTIDE SEQUENCE [LARGE SCALE GENOMIC DNA]</scope>
    <source>
        <strain evidence="2 3">WC8-2</strain>
    </source>
</reference>
<evidence type="ECO:0000313" key="3">
    <source>
        <dbReference type="Proteomes" id="UP001317532"/>
    </source>
</evidence>
<keyword evidence="3" id="KW-1185">Reference proteome</keyword>
<dbReference type="SUPFAM" id="SSF48452">
    <property type="entry name" value="TPR-like"/>
    <property type="match status" value="1"/>
</dbReference>
<dbReference type="PANTHER" id="PTHR44998:SF1">
    <property type="entry name" value="UDP-N-ACETYLGLUCOSAMINE--PEPTIDE N-ACETYLGLUCOSAMINYLTRANSFERASE 110 KDA SUBUNIT"/>
    <property type="match status" value="1"/>
</dbReference>
<dbReference type="Proteomes" id="UP001317532">
    <property type="component" value="Chromosome"/>
</dbReference>
<feature type="compositionally biased region" description="Basic and acidic residues" evidence="1">
    <location>
        <begin position="14"/>
        <end position="33"/>
    </location>
</feature>
<feature type="region of interest" description="Disordered" evidence="1">
    <location>
        <begin position="1"/>
        <end position="33"/>
    </location>
</feature>